<evidence type="ECO:0000313" key="1">
    <source>
        <dbReference type="EMBL" id="TDL17961.1"/>
    </source>
</evidence>
<name>A0A4Y7PSB8_9AGAM</name>
<dbReference type="Proteomes" id="UP000294933">
    <property type="component" value="Unassembled WGS sequence"/>
</dbReference>
<reference evidence="1 2" key="1">
    <citation type="submission" date="2018-06" db="EMBL/GenBank/DDBJ databases">
        <title>A transcriptomic atlas of mushroom development highlights an independent origin of complex multicellularity.</title>
        <authorList>
            <consortium name="DOE Joint Genome Institute"/>
            <person name="Krizsan K."/>
            <person name="Almasi E."/>
            <person name="Merenyi Z."/>
            <person name="Sahu N."/>
            <person name="Viragh M."/>
            <person name="Koszo T."/>
            <person name="Mondo S."/>
            <person name="Kiss B."/>
            <person name="Balint B."/>
            <person name="Kues U."/>
            <person name="Barry K."/>
            <person name="Hegedus J.C."/>
            <person name="Henrissat B."/>
            <person name="Johnson J."/>
            <person name="Lipzen A."/>
            <person name="Ohm R."/>
            <person name="Nagy I."/>
            <person name="Pangilinan J."/>
            <person name="Yan J."/>
            <person name="Xiong Y."/>
            <person name="Grigoriev I.V."/>
            <person name="Hibbett D.S."/>
            <person name="Nagy L.G."/>
        </authorList>
    </citation>
    <scope>NUCLEOTIDE SEQUENCE [LARGE SCALE GENOMIC DNA]</scope>
    <source>
        <strain evidence="1 2">SZMC22713</strain>
    </source>
</reference>
<dbReference type="AlphaFoldDB" id="A0A4Y7PSB8"/>
<evidence type="ECO:0000313" key="2">
    <source>
        <dbReference type="Proteomes" id="UP000294933"/>
    </source>
</evidence>
<accession>A0A4Y7PSB8</accession>
<dbReference type="InterPro" id="IPR036047">
    <property type="entry name" value="F-box-like_dom_sf"/>
</dbReference>
<dbReference type="EMBL" id="ML170214">
    <property type="protein sequence ID" value="TDL17961.1"/>
    <property type="molecule type" value="Genomic_DNA"/>
</dbReference>
<dbReference type="VEuPathDB" id="FungiDB:BD410DRAFT_831221"/>
<sequence length="285" mass="32657">MENAANLATSIAHRLPDDILEMIFLSCLPQSNREHHDYVAFPYPSPCEAPMICGQTCRSWRDLALSSPRLWSRLGIYLPEKFKSFVWIKEWLRRSQSVPLYFNWTPSPTSIYGQMDYQSDRTVTAAMKLLLAESKRWHQVHIGDGGKILQQLLAALKYGVPMLATLQVYHRGLDWQQGDFCVDITAAPRLQYLNVTSVFRLTDISATHGLRQFIMKETPCWSTSWSRSFMSTSGILQLFSACPTLELVDIHILEPGVVLPPRQVIMPSLRQLSLRFASYVHHIEM</sequence>
<organism evidence="1 2">
    <name type="scientific">Rickenella mellea</name>
    <dbReference type="NCBI Taxonomy" id="50990"/>
    <lineage>
        <taxon>Eukaryota</taxon>
        <taxon>Fungi</taxon>
        <taxon>Dikarya</taxon>
        <taxon>Basidiomycota</taxon>
        <taxon>Agaricomycotina</taxon>
        <taxon>Agaricomycetes</taxon>
        <taxon>Hymenochaetales</taxon>
        <taxon>Rickenellaceae</taxon>
        <taxon>Rickenella</taxon>
    </lineage>
</organism>
<proteinExistence type="predicted"/>
<dbReference type="SUPFAM" id="SSF81383">
    <property type="entry name" value="F-box domain"/>
    <property type="match status" value="1"/>
</dbReference>
<keyword evidence="2" id="KW-1185">Reference proteome</keyword>
<dbReference type="OrthoDB" id="3063971at2759"/>
<protein>
    <submittedName>
        <fullName evidence="1">Uncharacterized protein</fullName>
    </submittedName>
</protein>
<dbReference type="Gene3D" id="1.20.1280.50">
    <property type="match status" value="1"/>
</dbReference>
<gene>
    <name evidence="1" type="ORF">BD410DRAFT_831221</name>
</gene>
<dbReference type="STRING" id="50990.A0A4Y7PSB8"/>